<gene>
    <name evidence="3" type="ORF">ACFQGU_03065</name>
</gene>
<dbReference type="SUPFAM" id="SSF50129">
    <property type="entry name" value="GroES-like"/>
    <property type="match status" value="1"/>
</dbReference>
<proteinExistence type="predicted"/>
<dbReference type="InterPro" id="IPR011032">
    <property type="entry name" value="GroES-like_sf"/>
</dbReference>
<dbReference type="EC" id="1.-.-.-" evidence="3"/>
<dbReference type="Pfam" id="PF08240">
    <property type="entry name" value="ADH_N"/>
    <property type="match status" value="1"/>
</dbReference>
<dbReference type="InterPro" id="IPR050700">
    <property type="entry name" value="YIM1/Zinc_Alcohol_DH_Fams"/>
</dbReference>
<name>A0ABW1SY80_9ACTN</name>
<protein>
    <submittedName>
        <fullName evidence="3">NADP-dependent oxidoreductase</fullName>
        <ecNumber evidence="3">1.-.-.-</ecNumber>
    </submittedName>
</protein>
<evidence type="ECO:0000259" key="2">
    <source>
        <dbReference type="SMART" id="SM00829"/>
    </source>
</evidence>
<comment type="caution">
    <text evidence="3">The sequence shown here is derived from an EMBL/GenBank/DDBJ whole genome shotgun (WGS) entry which is preliminary data.</text>
</comment>
<dbReference type="Pfam" id="PF13602">
    <property type="entry name" value="ADH_zinc_N_2"/>
    <property type="match status" value="1"/>
</dbReference>
<organism evidence="3 4">
    <name type="scientific">Longivirga aurantiaca</name>
    <dbReference type="NCBI Taxonomy" id="1837743"/>
    <lineage>
        <taxon>Bacteria</taxon>
        <taxon>Bacillati</taxon>
        <taxon>Actinomycetota</taxon>
        <taxon>Actinomycetes</taxon>
        <taxon>Sporichthyales</taxon>
        <taxon>Sporichthyaceae</taxon>
        <taxon>Longivirga</taxon>
    </lineage>
</organism>
<accession>A0ABW1SY80</accession>
<dbReference type="InterPro" id="IPR013154">
    <property type="entry name" value="ADH-like_N"/>
</dbReference>
<evidence type="ECO:0000313" key="4">
    <source>
        <dbReference type="Proteomes" id="UP001596138"/>
    </source>
</evidence>
<sequence>MRAMAYDAYGSDDVLTLRDLPEPKVGPGEVRIRVKRAGVNPVDWKVMSGGLDGLMDAVFPVVPGWDVAGVVETVGIDTPEFEVGDEVVSYARKDVVHGGTFAELVTMSVRGVALKPAALTWDEAGGLPLTGLTALQALDRLVVSASDTVLVHGGAGGVGSMAVQIAKARGARVIATASDANHDFLSELGATPVTYGPGSVERIRAVAPDGVDVVVDFVGGVRDVTMAVLADGGRHASIADPSVLETGGSWFWVRPSAEGLAELGRMADAGQLHVPVADVLPLEELAAAFARSREGHVRGKLVIAVSD</sequence>
<dbReference type="RefSeq" id="WP_386763876.1">
    <property type="nucleotide sequence ID" value="NZ_JBHSTI010000002.1"/>
</dbReference>
<evidence type="ECO:0000256" key="1">
    <source>
        <dbReference type="ARBA" id="ARBA00023002"/>
    </source>
</evidence>
<dbReference type="GO" id="GO:0016491">
    <property type="term" value="F:oxidoreductase activity"/>
    <property type="evidence" value="ECO:0007669"/>
    <property type="project" value="UniProtKB-KW"/>
</dbReference>
<reference evidence="4" key="1">
    <citation type="journal article" date="2019" name="Int. J. Syst. Evol. Microbiol.">
        <title>The Global Catalogue of Microorganisms (GCM) 10K type strain sequencing project: providing services to taxonomists for standard genome sequencing and annotation.</title>
        <authorList>
            <consortium name="The Broad Institute Genomics Platform"/>
            <consortium name="The Broad Institute Genome Sequencing Center for Infectious Disease"/>
            <person name="Wu L."/>
            <person name="Ma J."/>
        </authorList>
    </citation>
    <scope>NUCLEOTIDE SEQUENCE [LARGE SCALE GENOMIC DNA]</scope>
    <source>
        <strain evidence="4">CGMCC 4.7317</strain>
    </source>
</reference>
<dbReference type="InterPro" id="IPR036291">
    <property type="entry name" value="NAD(P)-bd_dom_sf"/>
</dbReference>
<dbReference type="InterPro" id="IPR020843">
    <property type="entry name" value="ER"/>
</dbReference>
<dbReference type="CDD" id="cd05289">
    <property type="entry name" value="MDR_like_2"/>
    <property type="match status" value="1"/>
</dbReference>
<dbReference type="Gene3D" id="3.40.50.720">
    <property type="entry name" value="NAD(P)-binding Rossmann-like Domain"/>
    <property type="match status" value="1"/>
</dbReference>
<dbReference type="Gene3D" id="3.90.180.10">
    <property type="entry name" value="Medium-chain alcohol dehydrogenases, catalytic domain"/>
    <property type="match status" value="1"/>
</dbReference>
<dbReference type="PROSITE" id="PS01162">
    <property type="entry name" value="QOR_ZETA_CRYSTAL"/>
    <property type="match status" value="1"/>
</dbReference>
<dbReference type="PANTHER" id="PTHR11695:SF294">
    <property type="entry name" value="RETICULON-4-INTERACTING PROTEIN 1, MITOCHONDRIAL"/>
    <property type="match status" value="1"/>
</dbReference>
<dbReference type="Proteomes" id="UP001596138">
    <property type="component" value="Unassembled WGS sequence"/>
</dbReference>
<dbReference type="SMART" id="SM00829">
    <property type="entry name" value="PKS_ER"/>
    <property type="match status" value="1"/>
</dbReference>
<feature type="domain" description="Enoyl reductase (ER)" evidence="2">
    <location>
        <begin position="10"/>
        <end position="303"/>
    </location>
</feature>
<keyword evidence="4" id="KW-1185">Reference proteome</keyword>
<keyword evidence="1 3" id="KW-0560">Oxidoreductase</keyword>
<dbReference type="SUPFAM" id="SSF51735">
    <property type="entry name" value="NAD(P)-binding Rossmann-fold domains"/>
    <property type="match status" value="1"/>
</dbReference>
<dbReference type="InterPro" id="IPR002364">
    <property type="entry name" value="Quin_OxRdtase/zeta-crystal_CS"/>
</dbReference>
<evidence type="ECO:0000313" key="3">
    <source>
        <dbReference type="EMBL" id="MFC6236843.1"/>
    </source>
</evidence>
<dbReference type="EMBL" id="JBHSTI010000002">
    <property type="protein sequence ID" value="MFC6236843.1"/>
    <property type="molecule type" value="Genomic_DNA"/>
</dbReference>
<dbReference type="PANTHER" id="PTHR11695">
    <property type="entry name" value="ALCOHOL DEHYDROGENASE RELATED"/>
    <property type="match status" value="1"/>
</dbReference>